<organism evidence="1">
    <name type="scientific">Tanacetum cinerariifolium</name>
    <name type="common">Dalmatian daisy</name>
    <name type="synonym">Chrysanthemum cinerariifolium</name>
    <dbReference type="NCBI Taxonomy" id="118510"/>
    <lineage>
        <taxon>Eukaryota</taxon>
        <taxon>Viridiplantae</taxon>
        <taxon>Streptophyta</taxon>
        <taxon>Embryophyta</taxon>
        <taxon>Tracheophyta</taxon>
        <taxon>Spermatophyta</taxon>
        <taxon>Magnoliopsida</taxon>
        <taxon>eudicotyledons</taxon>
        <taxon>Gunneridae</taxon>
        <taxon>Pentapetalae</taxon>
        <taxon>asterids</taxon>
        <taxon>campanulids</taxon>
        <taxon>Asterales</taxon>
        <taxon>Asteraceae</taxon>
        <taxon>Asteroideae</taxon>
        <taxon>Anthemideae</taxon>
        <taxon>Anthemidinae</taxon>
        <taxon>Tanacetum</taxon>
    </lineage>
</organism>
<name>A0A699X7S4_TANCI</name>
<protein>
    <submittedName>
        <fullName evidence="1">Uncharacterized protein</fullName>
    </submittedName>
</protein>
<evidence type="ECO:0000313" key="1">
    <source>
        <dbReference type="EMBL" id="GFD55845.1"/>
    </source>
</evidence>
<dbReference type="AlphaFoldDB" id="A0A699X7S4"/>
<proteinExistence type="predicted"/>
<gene>
    <name evidence="1" type="ORF">Tci_927814</name>
</gene>
<comment type="caution">
    <text evidence="1">The sequence shown here is derived from an EMBL/GenBank/DDBJ whole genome shotgun (WGS) entry which is preliminary data.</text>
</comment>
<reference evidence="1" key="1">
    <citation type="journal article" date="2019" name="Sci. Rep.">
        <title>Draft genome of Tanacetum cinerariifolium, the natural source of mosquito coil.</title>
        <authorList>
            <person name="Yamashiro T."/>
            <person name="Shiraishi A."/>
            <person name="Satake H."/>
            <person name="Nakayama K."/>
        </authorList>
    </citation>
    <scope>NUCLEOTIDE SEQUENCE</scope>
</reference>
<sequence length="64" mass="7240">RAYAGPTKRQRRQWLRHAAADQVGAYHRGAHQRMNGRPDFRRSEAKEAFTSADFVAQQPACGEA</sequence>
<dbReference type="EMBL" id="BKCJ011822499">
    <property type="protein sequence ID" value="GFD55845.1"/>
    <property type="molecule type" value="Genomic_DNA"/>
</dbReference>
<accession>A0A699X7S4</accession>
<feature type="non-terminal residue" evidence="1">
    <location>
        <position position="1"/>
    </location>
</feature>